<name>A0A2K3P5G5_TRIPR</name>
<dbReference type="EMBL" id="ASHM01003879">
    <property type="protein sequence ID" value="PNY10521.1"/>
    <property type="molecule type" value="Genomic_DNA"/>
</dbReference>
<dbReference type="Proteomes" id="UP000236291">
    <property type="component" value="Unassembled WGS sequence"/>
</dbReference>
<protein>
    <submittedName>
        <fullName evidence="1">Uncharacterized protein</fullName>
    </submittedName>
</protein>
<evidence type="ECO:0000313" key="1">
    <source>
        <dbReference type="EMBL" id="PNY10521.1"/>
    </source>
</evidence>
<organism evidence="1 2">
    <name type="scientific">Trifolium pratense</name>
    <name type="common">Red clover</name>
    <dbReference type="NCBI Taxonomy" id="57577"/>
    <lineage>
        <taxon>Eukaryota</taxon>
        <taxon>Viridiplantae</taxon>
        <taxon>Streptophyta</taxon>
        <taxon>Embryophyta</taxon>
        <taxon>Tracheophyta</taxon>
        <taxon>Spermatophyta</taxon>
        <taxon>Magnoliopsida</taxon>
        <taxon>eudicotyledons</taxon>
        <taxon>Gunneridae</taxon>
        <taxon>Pentapetalae</taxon>
        <taxon>rosids</taxon>
        <taxon>fabids</taxon>
        <taxon>Fabales</taxon>
        <taxon>Fabaceae</taxon>
        <taxon>Papilionoideae</taxon>
        <taxon>50 kb inversion clade</taxon>
        <taxon>NPAAA clade</taxon>
        <taxon>Hologalegina</taxon>
        <taxon>IRL clade</taxon>
        <taxon>Trifolieae</taxon>
        <taxon>Trifolium</taxon>
    </lineage>
</organism>
<dbReference type="AlphaFoldDB" id="A0A2K3P5G5"/>
<reference evidence="1 2" key="1">
    <citation type="journal article" date="2014" name="Am. J. Bot.">
        <title>Genome assembly and annotation for red clover (Trifolium pratense; Fabaceae).</title>
        <authorList>
            <person name="Istvanek J."/>
            <person name="Jaros M."/>
            <person name="Krenek A."/>
            <person name="Repkova J."/>
        </authorList>
    </citation>
    <scope>NUCLEOTIDE SEQUENCE [LARGE SCALE GENOMIC DNA]</scope>
    <source>
        <strain evidence="2">cv. Tatra</strain>
        <tissue evidence="1">Young leaves</tissue>
    </source>
</reference>
<accession>A0A2K3P5G5</accession>
<gene>
    <name evidence="1" type="ORF">L195_g007101</name>
</gene>
<sequence>MESSSKRCEFKRNNRFETIISPDENRATSFVTIINPFERNIQIPIDFYEQWERELHRLDYGRIVWNDRSVRVYFEFNDTEKVMYGYEVSYTFGILRPTKVRLEYQIKNNIFSLSLIESSDDQSLTSTGVLDEVEKDEPAQELQDVGHDEPVEKALSVDQKPNLIASTVFYFQKPTSVILNYEIDDNLFTMTLTNNEDIFDISGHENDSDCFIVSSPERSAHSYENIPEPPIDENEEINDESLYKWDLIVSKAYASRTKSQVLNLNYDGLGNMLAA</sequence>
<proteinExistence type="predicted"/>
<reference evidence="1 2" key="2">
    <citation type="journal article" date="2017" name="Front. Plant Sci.">
        <title>Gene Classification and Mining of Molecular Markers Useful in Red Clover (Trifolium pratense) Breeding.</title>
        <authorList>
            <person name="Istvanek J."/>
            <person name="Dluhosova J."/>
            <person name="Dluhos P."/>
            <person name="Patkova L."/>
            <person name="Nedelnik J."/>
            <person name="Repkova J."/>
        </authorList>
    </citation>
    <scope>NUCLEOTIDE SEQUENCE [LARGE SCALE GENOMIC DNA]</scope>
    <source>
        <strain evidence="2">cv. Tatra</strain>
        <tissue evidence="1">Young leaves</tissue>
    </source>
</reference>
<comment type="caution">
    <text evidence="1">The sequence shown here is derived from an EMBL/GenBank/DDBJ whole genome shotgun (WGS) entry which is preliminary data.</text>
</comment>
<evidence type="ECO:0000313" key="2">
    <source>
        <dbReference type="Proteomes" id="UP000236291"/>
    </source>
</evidence>